<dbReference type="Proteomes" id="UP000031950">
    <property type="component" value="Unassembled WGS sequence"/>
</dbReference>
<evidence type="ECO:0000256" key="1">
    <source>
        <dbReference type="SAM" id="Phobius"/>
    </source>
</evidence>
<reference evidence="2 3" key="1">
    <citation type="submission" date="2015-01" db="EMBL/GenBank/DDBJ databases">
        <title>Genome sequence of Jeotgalibacillus alimentarius.</title>
        <authorList>
            <person name="Goh K.M."/>
            <person name="Chan K.-G."/>
            <person name="Yaakop A.S."/>
            <person name="Ee R."/>
            <person name="Gan H.M."/>
            <person name="Chan C.S."/>
        </authorList>
    </citation>
    <scope>NUCLEOTIDE SEQUENCE [LARGE SCALE GENOMIC DNA]</scope>
    <source>
        <strain evidence="2 3">YKJ-13</strain>
    </source>
</reference>
<dbReference type="EMBL" id="JXRQ01000008">
    <property type="protein sequence ID" value="KIL53527.1"/>
    <property type="molecule type" value="Genomic_DNA"/>
</dbReference>
<keyword evidence="1" id="KW-0812">Transmembrane</keyword>
<evidence type="ECO:0000313" key="2">
    <source>
        <dbReference type="EMBL" id="KIL53527.1"/>
    </source>
</evidence>
<dbReference type="PATRIC" id="fig|135826.4.peg.501"/>
<proteinExistence type="predicted"/>
<dbReference type="AlphaFoldDB" id="A0A0C2VXI0"/>
<feature type="transmembrane region" description="Helical" evidence="1">
    <location>
        <begin position="46"/>
        <end position="68"/>
    </location>
</feature>
<gene>
    <name evidence="2" type="ORF">KP77_05030</name>
</gene>
<protein>
    <submittedName>
        <fullName evidence="2">Uncharacterized protein</fullName>
    </submittedName>
</protein>
<name>A0A0C2VXI0_9BACL</name>
<comment type="caution">
    <text evidence="2">The sequence shown here is derived from an EMBL/GenBank/DDBJ whole genome shotgun (WGS) entry which is preliminary data.</text>
</comment>
<dbReference type="RefSeq" id="WP_041121158.1">
    <property type="nucleotide sequence ID" value="NZ_JXRQ01000008.1"/>
</dbReference>
<keyword evidence="1" id="KW-0472">Membrane</keyword>
<evidence type="ECO:0000313" key="3">
    <source>
        <dbReference type="Proteomes" id="UP000031950"/>
    </source>
</evidence>
<keyword evidence="3" id="KW-1185">Reference proteome</keyword>
<accession>A0A0C2VXI0</accession>
<keyword evidence="1" id="KW-1133">Transmembrane helix</keyword>
<sequence length="72" mass="8203">MIKFLIGLVIGIILSFLLFDYNGGQYLLQGVGETDYREVSEFDFNFLFNSLITIILCIAGTFLIGRFAQRRS</sequence>
<organism evidence="2 3">
    <name type="scientific">Jeotgalibacillus alimentarius</name>
    <dbReference type="NCBI Taxonomy" id="135826"/>
    <lineage>
        <taxon>Bacteria</taxon>
        <taxon>Bacillati</taxon>
        <taxon>Bacillota</taxon>
        <taxon>Bacilli</taxon>
        <taxon>Bacillales</taxon>
        <taxon>Caryophanaceae</taxon>
        <taxon>Jeotgalibacillus</taxon>
    </lineage>
</organism>